<dbReference type="Proteomes" id="UP000186890">
    <property type="component" value="Unassembled WGS sequence"/>
</dbReference>
<sequence length="114" mass="13247">MTIWFQVVLIVVSVLTCAFILKNIRKSHVQISDALFWVFFSLILLVFSIFPQLAEILSRALGIVSAVNFIFLFMIFLLLINQFQLTIRLSKLDSKFKDLVQVMALRGRTYEDEE</sequence>
<keyword evidence="1" id="KW-0472">Membrane</keyword>
<feature type="transmembrane region" description="Helical" evidence="1">
    <location>
        <begin position="6"/>
        <end position="22"/>
    </location>
</feature>
<keyword evidence="3" id="KW-1185">Reference proteome</keyword>
<organism evidence="2 3">
    <name type="scientific">Streptococcus cuniculi</name>
    <dbReference type="NCBI Taxonomy" id="1432788"/>
    <lineage>
        <taxon>Bacteria</taxon>
        <taxon>Bacillati</taxon>
        <taxon>Bacillota</taxon>
        <taxon>Bacilli</taxon>
        <taxon>Lactobacillales</taxon>
        <taxon>Streptococcaceae</taxon>
        <taxon>Streptococcus</taxon>
    </lineage>
</organism>
<feature type="transmembrane region" description="Helical" evidence="1">
    <location>
        <begin position="60"/>
        <end position="80"/>
    </location>
</feature>
<dbReference type="EMBL" id="MSJM01000001">
    <property type="protein sequence ID" value="OLF48775.1"/>
    <property type="molecule type" value="Genomic_DNA"/>
</dbReference>
<gene>
    <name evidence="2" type="ORF">BU202_00350</name>
</gene>
<keyword evidence="1" id="KW-0812">Transmembrane</keyword>
<feature type="transmembrane region" description="Helical" evidence="1">
    <location>
        <begin position="34"/>
        <end position="54"/>
    </location>
</feature>
<keyword evidence="1" id="KW-1133">Transmembrane helix</keyword>
<evidence type="ECO:0000256" key="1">
    <source>
        <dbReference type="SAM" id="Phobius"/>
    </source>
</evidence>
<reference evidence="3" key="1">
    <citation type="submission" date="2016-12" db="EMBL/GenBank/DDBJ databases">
        <authorList>
            <person name="Gulvik C.A."/>
        </authorList>
    </citation>
    <scope>NUCLEOTIDE SEQUENCE [LARGE SCALE GENOMIC DNA]</scope>
    <source>
        <strain evidence="3">NED12-00049-6B</strain>
    </source>
</reference>
<evidence type="ECO:0000313" key="3">
    <source>
        <dbReference type="Proteomes" id="UP000186890"/>
    </source>
</evidence>
<dbReference type="RefSeq" id="WP_075103822.1">
    <property type="nucleotide sequence ID" value="NZ_MSJM01000001.1"/>
</dbReference>
<proteinExistence type="predicted"/>
<dbReference type="InterPro" id="IPR019277">
    <property type="entry name" value="DUF2304"/>
</dbReference>
<name>A0A1Q8EAF1_9STRE</name>
<evidence type="ECO:0000313" key="2">
    <source>
        <dbReference type="EMBL" id="OLF48775.1"/>
    </source>
</evidence>
<protein>
    <submittedName>
        <fullName evidence="2">Glycosyl transferase</fullName>
    </submittedName>
</protein>
<accession>A0A1Q8EAF1</accession>
<dbReference type="Pfam" id="PF10066">
    <property type="entry name" value="DUF2304"/>
    <property type="match status" value="1"/>
</dbReference>
<dbReference type="OrthoDB" id="2237501at2"/>
<comment type="caution">
    <text evidence="2">The sequence shown here is derived from an EMBL/GenBank/DDBJ whole genome shotgun (WGS) entry which is preliminary data.</text>
</comment>
<dbReference type="AlphaFoldDB" id="A0A1Q8EAF1"/>
<dbReference type="GO" id="GO:0016740">
    <property type="term" value="F:transferase activity"/>
    <property type="evidence" value="ECO:0007669"/>
    <property type="project" value="UniProtKB-KW"/>
</dbReference>
<keyword evidence="2" id="KW-0808">Transferase</keyword>